<evidence type="ECO:0000313" key="7">
    <source>
        <dbReference type="EMBL" id="PNR56949.1"/>
    </source>
</evidence>
<evidence type="ECO:0008006" key="10">
    <source>
        <dbReference type="Google" id="ProtNLM"/>
    </source>
</evidence>
<accession>A0A2K1KT56</accession>
<evidence type="ECO:0000313" key="9">
    <source>
        <dbReference type="Proteomes" id="UP000006727"/>
    </source>
</evidence>
<keyword evidence="2 5" id="KW-0479">Metal-binding</keyword>
<dbReference type="STRING" id="3218.A0A2K1KT56"/>
<reference evidence="7 9" key="1">
    <citation type="journal article" date="2008" name="Science">
        <title>The Physcomitrella genome reveals evolutionary insights into the conquest of land by plants.</title>
        <authorList>
            <person name="Rensing S."/>
            <person name="Lang D."/>
            <person name="Zimmer A."/>
            <person name="Terry A."/>
            <person name="Salamov A."/>
            <person name="Shapiro H."/>
            <person name="Nishiyama T."/>
            <person name="Perroud P.-F."/>
            <person name="Lindquist E."/>
            <person name="Kamisugi Y."/>
            <person name="Tanahashi T."/>
            <person name="Sakakibara K."/>
            <person name="Fujita T."/>
            <person name="Oishi K."/>
            <person name="Shin-I T."/>
            <person name="Kuroki Y."/>
            <person name="Toyoda A."/>
            <person name="Suzuki Y."/>
            <person name="Hashimoto A."/>
            <person name="Yamaguchi K."/>
            <person name="Sugano A."/>
            <person name="Kohara Y."/>
            <person name="Fujiyama A."/>
            <person name="Anterola A."/>
            <person name="Aoki S."/>
            <person name="Ashton N."/>
            <person name="Barbazuk W.B."/>
            <person name="Barker E."/>
            <person name="Bennetzen J."/>
            <person name="Bezanilla M."/>
            <person name="Blankenship R."/>
            <person name="Cho S.H."/>
            <person name="Dutcher S."/>
            <person name="Estelle M."/>
            <person name="Fawcett J.A."/>
            <person name="Gundlach H."/>
            <person name="Hanada K."/>
            <person name="Heyl A."/>
            <person name="Hicks K.A."/>
            <person name="Hugh J."/>
            <person name="Lohr M."/>
            <person name="Mayer K."/>
            <person name="Melkozernov A."/>
            <person name="Murata T."/>
            <person name="Nelson D."/>
            <person name="Pils B."/>
            <person name="Prigge M."/>
            <person name="Reiss B."/>
            <person name="Renner T."/>
            <person name="Rombauts S."/>
            <person name="Rushton P."/>
            <person name="Sanderfoot A."/>
            <person name="Schween G."/>
            <person name="Shiu S.-H."/>
            <person name="Stueber K."/>
            <person name="Theodoulou F.L."/>
            <person name="Tu H."/>
            <person name="Van de Peer Y."/>
            <person name="Verrier P.J."/>
            <person name="Waters E."/>
            <person name="Wood A."/>
            <person name="Yang L."/>
            <person name="Cove D."/>
            <person name="Cuming A."/>
            <person name="Hasebe M."/>
            <person name="Lucas S."/>
            <person name="Mishler D.B."/>
            <person name="Reski R."/>
            <person name="Grigoriev I."/>
            <person name="Quatrano R.S."/>
            <person name="Boore J.L."/>
        </authorList>
    </citation>
    <scope>NUCLEOTIDE SEQUENCE [LARGE SCALE GENOMIC DNA]</scope>
    <source>
        <strain evidence="8 9">cv. Gransden 2004</strain>
    </source>
</reference>
<evidence type="ECO:0000256" key="3">
    <source>
        <dbReference type="ARBA" id="ARBA00023002"/>
    </source>
</evidence>
<evidence type="ECO:0000256" key="6">
    <source>
        <dbReference type="RuleBase" id="RU000461"/>
    </source>
</evidence>
<sequence length="549" mass="62062">MAQAVGLGRLPAPLSEENKAWMTNQLESYSTWQMNAAGLGRALYILAAVVFSAVVCFEQYSKRKERLSKVPPGPFQWPYLGSLPYLIRTVGLRSSTRLREKITELAMKHGPLMFLQIADTQIVVVSSGKIAKEVLVAHDAEFYFRPRCLVGKYLGFDSTNMAFAEGRNHWRLRQLCDKHLFLPECFASYGHVQKQEAEKMLHSVWEATKRGENISVRHTVITFARNSLCRMLLGTAHLDIENTSLEFNKETLITLLDEAFAVAGETTLIDLTPGLNWLDFHGREQKMKYLRRRLEKYFQEILDDRSQRLDRSEPEAFVDVLLSLDEDKTLSDEAMMGVLLDTLVAGTYSISASVEWALTELVRNPTMLENVQNEITQVVGPHHIVEVTEFSQLSYFQAIVKETLRLHPAMPMSIPHMNKVATPLSSYEIPPNTSVVVDYAAIGRDSEIWPNPLDFDPRRFTDTDAASQIDSFKFLPFGYGRRVCPGANLGLRLLQLGLAHLVQGFDWIPIEGQLPHDIDIKESSGAICFKSTPLILRAIPRLASTLYEI</sequence>
<reference evidence="8" key="3">
    <citation type="submission" date="2020-12" db="UniProtKB">
        <authorList>
            <consortium name="EnsemblPlants"/>
        </authorList>
    </citation>
    <scope>IDENTIFICATION</scope>
</reference>
<dbReference type="GO" id="GO:0020037">
    <property type="term" value="F:heme binding"/>
    <property type="evidence" value="ECO:0007669"/>
    <property type="project" value="InterPro"/>
</dbReference>
<dbReference type="Gramene" id="Pp3c3_3050V3.2">
    <property type="protein sequence ID" value="Pp3c3_3050V3.2"/>
    <property type="gene ID" value="Pp3c3_3050"/>
</dbReference>
<dbReference type="OrthoDB" id="1055148at2759"/>
<dbReference type="RefSeq" id="XP_024369525.1">
    <property type="nucleotide sequence ID" value="XM_024513757.2"/>
</dbReference>
<dbReference type="EMBL" id="ABEU02000003">
    <property type="protein sequence ID" value="PNR56949.1"/>
    <property type="molecule type" value="Genomic_DNA"/>
</dbReference>
<proteinExistence type="inferred from homology"/>
<dbReference type="InterPro" id="IPR017972">
    <property type="entry name" value="Cyt_P450_CS"/>
</dbReference>
<dbReference type="Gene3D" id="1.10.630.10">
    <property type="entry name" value="Cytochrome P450"/>
    <property type="match status" value="1"/>
</dbReference>
<evidence type="ECO:0000256" key="1">
    <source>
        <dbReference type="ARBA" id="ARBA00010617"/>
    </source>
</evidence>
<dbReference type="Gramene" id="Pp3c3_3050V3.1">
    <property type="protein sequence ID" value="Pp3c3_3050V3.1"/>
    <property type="gene ID" value="Pp3c3_3050"/>
</dbReference>
<dbReference type="InterPro" id="IPR002401">
    <property type="entry name" value="Cyt_P450_E_grp-I"/>
</dbReference>
<dbReference type="Pfam" id="PF00067">
    <property type="entry name" value="p450"/>
    <property type="match status" value="1"/>
</dbReference>
<dbReference type="PaxDb" id="3218-PP1S1_513V6.1"/>
<dbReference type="GO" id="GO:0016020">
    <property type="term" value="C:membrane"/>
    <property type="evidence" value="ECO:0000318"/>
    <property type="project" value="GO_Central"/>
</dbReference>
<dbReference type="AlphaFoldDB" id="A0A2K1KT56"/>
<gene>
    <name evidence="8" type="primary">LOC112279372</name>
    <name evidence="7" type="ORF">PHYPA_003942</name>
</gene>
<dbReference type="EnsemblPlants" id="Pp3c3_3050V3.1">
    <property type="protein sequence ID" value="Pp3c3_3050V3.1"/>
    <property type="gene ID" value="Pp3c3_3050"/>
</dbReference>
<reference evidence="7 9" key="2">
    <citation type="journal article" date="2018" name="Plant J.">
        <title>The Physcomitrella patens chromosome-scale assembly reveals moss genome structure and evolution.</title>
        <authorList>
            <person name="Lang D."/>
            <person name="Ullrich K.K."/>
            <person name="Murat F."/>
            <person name="Fuchs J."/>
            <person name="Jenkins J."/>
            <person name="Haas F.B."/>
            <person name="Piednoel M."/>
            <person name="Gundlach H."/>
            <person name="Van Bel M."/>
            <person name="Meyberg R."/>
            <person name="Vives C."/>
            <person name="Morata J."/>
            <person name="Symeonidi A."/>
            <person name="Hiss M."/>
            <person name="Muchero W."/>
            <person name="Kamisugi Y."/>
            <person name="Saleh O."/>
            <person name="Blanc G."/>
            <person name="Decker E.L."/>
            <person name="van Gessel N."/>
            <person name="Grimwood J."/>
            <person name="Hayes R.D."/>
            <person name="Graham S.W."/>
            <person name="Gunter L.E."/>
            <person name="McDaniel S.F."/>
            <person name="Hoernstein S.N.W."/>
            <person name="Larsson A."/>
            <person name="Li F.W."/>
            <person name="Perroud P.F."/>
            <person name="Phillips J."/>
            <person name="Ranjan P."/>
            <person name="Rokshar D.S."/>
            <person name="Rothfels C.J."/>
            <person name="Schneider L."/>
            <person name="Shu S."/>
            <person name="Stevenson D.W."/>
            <person name="Thummler F."/>
            <person name="Tillich M."/>
            <person name="Villarreal Aguilar J.C."/>
            <person name="Widiez T."/>
            <person name="Wong G.K."/>
            <person name="Wymore A."/>
            <person name="Zhang Y."/>
            <person name="Zimmer A.D."/>
            <person name="Quatrano R.S."/>
            <person name="Mayer K.F.X."/>
            <person name="Goodstein D."/>
            <person name="Casacuberta J.M."/>
            <person name="Vandepoele K."/>
            <person name="Reski R."/>
            <person name="Cuming A.C."/>
            <person name="Tuskan G.A."/>
            <person name="Maumus F."/>
            <person name="Salse J."/>
            <person name="Schmutz J."/>
            <person name="Rensing S.A."/>
        </authorList>
    </citation>
    <scope>NUCLEOTIDE SEQUENCE [LARGE SCALE GENOMIC DNA]</scope>
    <source>
        <strain evidence="8 9">cv. Gransden 2004</strain>
    </source>
</reference>
<comment type="cofactor">
    <cofactor evidence="5">
        <name>heme</name>
        <dbReference type="ChEBI" id="CHEBI:30413"/>
    </cofactor>
</comment>
<feature type="binding site" description="axial binding residue" evidence="5">
    <location>
        <position position="484"/>
    </location>
    <ligand>
        <name>heme</name>
        <dbReference type="ChEBI" id="CHEBI:30413"/>
    </ligand>
    <ligandPart>
        <name>Fe</name>
        <dbReference type="ChEBI" id="CHEBI:18248"/>
    </ligandPart>
</feature>
<dbReference type="InterPro" id="IPR001128">
    <property type="entry name" value="Cyt_P450"/>
</dbReference>
<dbReference type="PANTHER" id="PTHR47944">
    <property type="entry name" value="CYTOCHROME P450 98A9"/>
    <property type="match status" value="1"/>
</dbReference>
<keyword evidence="3 6" id="KW-0560">Oxidoreductase</keyword>
<dbReference type="EnsemblPlants" id="Pp3c3_3050V3.2">
    <property type="protein sequence ID" value="Pp3c3_3050V3.2"/>
    <property type="gene ID" value="Pp3c3_3050"/>
</dbReference>
<dbReference type="PRINTS" id="PR00385">
    <property type="entry name" value="P450"/>
</dbReference>
<dbReference type="GeneID" id="112279372"/>
<evidence type="ECO:0000256" key="5">
    <source>
        <dbReference type="PIRSR" id="PIRSR602401-1"/>
    </source>
</evidence>
<dbReference type="Proteomes" id="UP000006727">
    <property type="component" value="Chromosome 3"/>
</dbReference>
<dbReference type="GO" id="GO:0016709">
    <property type="term" value="F:oxidoreductase activity, acting on paired donors, with incorporation or reduction of molecular oxygen, NAD(P)H as one donor, and incorporation of one atom of oxygen"/>
    <property type="evidence" value="ECO:0000318"/>
    <property type="project" value="GO_Central"/>
</dbReference>
<evidence type="ECO:0000313" key="8">
    <source>
        <dbReference type="EnsemblPlants" id="Pp3c3_3050V3.1"/>
    </source>
</evidence>
<evidence type="ECO:0000256" key="4">
    <source>
        <dbReference type="ARBA" id="ARBA00023004"/>
    </source>
</evidence>
<dbReference type="PANTHER" id="PTHR47944:SF4">
    <property type="entry name" value="OS09G0441700 PROTEIN"/>
    <property type="match status" value="1"/>
</dbReference>
<name>A0A2K1KT56_PHYPA</name>
<dbReference type="InterPro" id="IPR036396">
    <property type="entry name" value="Cyt_P450_sf"/>
</dbReference>
<dbReference type="GO" id="GO:0044550">
    <property type="term" value="P:secondary metabolite biosynthetic process"/>
    <property type="evidence" value="ECO:0007669"/>
    <property type="project" value="UniProtKB-ARBA"/>
</dbReference>
<dbReference type="GO" id="GO:0005506">
    <property type="term" value="F:iron ion binding"/>
    <property type="evidence" value="ECO:0007669"/>
    <property type="project" value="InterPro"/>
</dbReference>
<dbReference type="CDD" id="cd20618">
    <property type="entry name" value="CYP71_clan"/>
    <property type="match status" value="1"/>
</dbReference>
<dbReference type="SUPFAM" id="SSF48264">
    <property type="entry name" value="Cytochrome P450"/>
    <property type="match status" value="1"/>
</dbReference>
<keyword evidence="4 5" id="KW-0408">Iron</keyword>
<dbReference type="PROSITE" id="PS00086">
    <property type="entry name" value="CYTOCHROME_P450"/>
    <property type="match status" value="1"/>
</dbReference>
<comment type="similarity">
    <text evidence="1 6">Belongs to the cytochrome P450 family.</text>
</comment>
<organism evidence="7">
    <name type="scientific">Physcomitrium patens</name>
    <name type="common">Spreading-leaved earth moss</name>
    <name type="synonym">Physcomitrella patens</name>
    <dbReference type="NCBI Taxonomy" id="3218"/>
    <lineage>
        <taxon>Eukaryota</taxon>
        <taxon>Viridiplantae</taxon>
        <taxon>Streptophyta</taxon>
        <taxon>Embryophyta</taxon>
        <taxon>Bryophyta</taxon>
        <taxon>Bryophytina</taxon>
        <taxon>Bryopsida</taxon>
        <taxon>Funariidae</taxon>
        <taxon>Funariales</taxon>
        <taxon>Funariaceae</taxon>
        <taxon>Physcomitrium</taxon>
    </lineage>
</organism>
<protein>
    <recommendedName>
        <fullName evidence="10">Cytochrome P450</fullName>
    </recommendedName>
</protein>
<keyword evidence="6" id="KW-0503">Monooxygenase</keyword>
<dbReference type="OMA" id="TEIWNIN"/>
<keyword evidence="9" id="KW-1185">Reference proteome</keyword>
<keyword evidence="5 6" id="KW-0349">Heme</keyword>
<evidence type="ECO:0000256" key="2">
    <source>
        <dbReference type="ARBA" id="ARBA00022723"/>
    </source>
</evidence>
<dbReference type="PRINTS" id="PR00463">
    <property type="entry name" value="EP450I"/>
</dbReference>